<proteinExistence type="predicted"/>
<protein>
    <submittedName>
        <fullName evidence="1">Uncharacterized protein</fullName>
    </submittedName>
</protein>
<accession>A0A9Q3I1D9</accession>
<evidence type="ECO:0000313" key="1">
    <source>
        <dbReference type="EMBL" id="MBW0524498.1"/>
    </source>
</evidence>
<name>A0A9Q3I1D9_9BASI</name>
<comment type="caution">
    <text evidence="1">The sequence shown here is derived from an EMBL/GenBank/DDBJ whole genome shotgun (WGS) entry which is preliminary data.</text>
</comment>
<dbReference type="AlphaFoldDB" id="A0A9Q3I1D9"/>
<dbReference type="Proteomes" id="UP000765509">
    <property type="component" value="Unassembled WGS sequence"/>
</dbReference>
<sequence length="141" mass="16398">MAPRKPQKCYYFLEEGHSTIRCNNLTEDLERRVSLKCGGTYLFPNSQIVPTEGPTSEKELVRKFAKEQQEFQNKMMKKSNSTPNKQETIVIEERKGEKATDIAKIEEWGKWEPPQISPENENIQINVGLRQTRKRAARQES</sequence>
<gene>
    <name evidence="1" type="ORF">O181_064213</name>
</gene>
<evidence type="ECO:0000313" key="2">
    <source>
        <dbReference type="Proteomes" id="UP000765509"/>
    </source>
</evidence>
<dbReference type="EMBL" id="AVOT02031090">
    <property type="protein sequence ID" value="MBW0524498.1"/>
    <property type="molecule type" value="Genomic_DNA"/>
</dbReference>
<dbReference type="OrthoDB" id="2518564at2759"/>
<reference evidence="1" key="1">
    <citation type="submission" date="2021-03" db="EMBL/GenBank/DDBJ databases">
        <title>Draft genome sequence of rust myrtle Austropuccinia psidii MF-1, a brazilian biotype.</title>
        <authorList>
            <person name="Quecine M.C."/>
            <person name="Pachon D.M.R."/>
            <person name="Bonatelli M.L."/>
            <person name="Correr F.H."/>
            <person name="Franceschini L.M."/>
            <person name="Leite T.F."/>
            <person name="Margarido G.R.A."/>
            <person name="Almeida C.A."/>
            <person name="Ferrarezi J.A."/>
            <person name="Labate C.A."/>
        </authorList>
    </citation>
    <scope>NUCLEOTIDE SEQUENCE</scope>
    <source>
        <strain evidence="1">MF-1</strain>
    </source>
</reference>
<keyword evidence="2" id="KW-1185">Reference proteome</keyword>
<organism evidence="1 2">
    <name type="scientific">Austropuccinia psidii MF-1</name>
    <dbReference type="NCBI Taxonomy" id="1389203"/>
    <lineage>
        <taxon>Eukaryota</taxon>
        <taxon>Fungi</taxon>
        <taxon>Dikarya</taxon>
        <taxon>Basidiomycota</taxon>
        <taxon>Pucciniomycotina</taxon>
        <taxon>Pucciniomycetes</taxon>
        <taxon>Pucciniales</taxon>
        <taxon>Sphaerophragmiaceae</taxon>
        <taxon>Austropuccinia</taxon>
    </lineage>
</organism>